<dbReference type="EMBL" id="GBRH01275507">
    <property type="protein sequence ID" value="JAD22388.1"/>
    <property type="molecule type" value="Transcribed_RNA"/>
</dbReference>
<reference evidence="1" key="1">
    <citation type="submission" date="2014-09" db="EMBL/GenBank/DDBJ databases">
        <authorList>
            <person name="Magalhaes I.L.F."/>
            <person name="Oliveira U."/>
            <person name="Santos F.R."/>
            <person name="Vidigal T.H.D.A."/>
            <person name="Brescovit A.D."/>
            <person name="Santos A.J."/>
        </authorList>
    </citation>
    <scope>NUCLEOTIDE SEQUENCE</scope>
    <source>
        <tissue evidence="1">Shoot tissue taken approximately 20 cm above the soil surface</tissue>
    </source>
</reference>
<organism evidence="1">
    <name type="scientific">Arundo donax</name>
    <name type="common">Giant reed</name>
    <name type="synonym">Donax arundinaceus</name>
    <dbReference type="NCBI Taxonomy" id="35708"/>
    <lineage>
        <taxon>Eukaryota</taxon>
        <taxon>Viridiplantae</taxon>
        <taxon>Streptophyta</taxon>
        <taxon>Embryophyta</taxon>
        <taxon>Tracheophyta</taxon>
        <taxon>Spermatophyta</taxon>
        <taxon>Magnoliopsida</taxon>
        <taxon>Liliopsida</taxon>
        <taxon>Poales</taxon>
        <taxon>Poaceae</taxon>
        <taxon>PACMAD clade</taxon>
        <taxon>Arundinoideae</taxon>
        <taxon>Arundineae</taxon>
        <taxon>Arundo</taxon>
    </lineage>
</organism>
<name>A0A0A8YAH6_ARUDO</name>
<evidence type="ECO:0000313" key="1">
    <source>
        <dbReference type="EMBL" id="JAD22388.1"/>
    </source>
</evidence>
<reference evidence="1" key="2">
    <citation type="journal article" date="2015" name="Data Brief">
        <title>Shoot transcriptome of the giant reed, Arundo donax.</title>
        <authorList>
            <person name="Barrero R.A."/>
            <person name="Guerrero F.D."/>
            <person name="Moolhuijzen P."/>
            <person name="Goolsby J.A."/>
            <person name="Tidwell J."/>
            <person name="Bellgard S.E."/>
            <person name="Bellgard M.I."/>
        </authorList>
    </citation>
    <scope>NUCLEOTIDE SEQUENCE</scope>
    <source>
        <tissue evidence="1">Shoot tissue taken approximately 20 cm above the soil surface</tissue>
    </source>
</reference>
<proteinExistence type="predicted"/>
<protein>
    <submittedName>
        <fullName evidence="1">Uncharacterized protein</fullName>
    </submittedName>
</protein>
<sequence length="29" mass="3448">MQEVCYKVTQGSLLKMLCHELFQKVICFK</sequence>
<accession>A0A0A8YAH6</accession>
<dbReference type="AlphaFoldDB" id="A0A0A8YAH6"/>